<keyword evidence="1" id="KW-0812">Transmembrane</keyword>
<evidence type="ECO:0008006" key="4">
    <source>
        <dbReference type="Google" id="ProtNLM"/>
    </source>
</evidence>
<dbReference type="RefSeq" id="WP_262566584.1">
    <property type="nucleotide sequence ID" value="NZ_JAPFCC010000001.1"/>
</dbReference>
<keyword evidence="1" id="KW-0472">Membrane</keyword>
<proteinExistence type="predicted"/>
<dbReference type="Proteomes" id="UP001209854">
    <property type="component" value="Unassembled WGS sequence"/>
</dbReference>
<evidence type="ECO:0000256" key="1">
    <source>
        <dbReference type="SAM" id="Phobius"/>
    </source>
</evidence>
<evidence type="ECO:0000313" key="3">
    <source>
        <dbReference type="Proteomes" id="UP001209854"/>
    </source>
</evidence>
<gene>
    <name evidence="2" type="ORF">NX722_02540</name>
</gene>
<comment type="caution">
    <text evidence="2">The sequence shown here is derived from an EMBL/GenBank/DDBJ whole genome shotgun (WGS) entry which is preliminary data.</text>
</comment>
<evidence type="ECO:0000313" key="2">
    <source>
        <dbReference type="EMBL" id="MCW7551539.1"/>
    </source>
</evidence>
<dbReference type="EMBL" id="JAPFCC010000001">
    <property type="protein sequence ID" value="MCW7551539.1"/>
    <property type="molecule type" value="Genomic_DNA"/>
</dbReference>
<feature type="transmembrane region" description="Helical" evidence="1">
    <location>
        <begin position="93"/>
        <end position="115"/>
    </location>
</feature>
<keyword evidence="1" id="KW-1133">Transmembrane helix</keyword>
<organism evidence="2 3">
    <name type="scientific">Endozoicomonas gorgoniicola</name>
    <dbReference type="NCBI Taxonomy" id="1234144"/>
    <lineage>
        <taxon>Bacteria</taxon>
        <taxon>Pseudomonadati</taxon>
        <taxon>Pseudomonadota</taxon>
        <taxon>Gammaproteobacteria</taxon>
        <taxon>Oceanospirillales</taxon>
        <taxon>Endozoicomonadaceae</taxon>
        <taxon>Endozoicomonas</taxon>
    </lineage>
</organism>
<protein>
    <recommendedName>
        <fullName evidence="4">DUF1269 domain-containing protein</fullName>
    </recommendedName>
</protein>
<accession>A0ABT3MQ89</accession>
<reference evidence="2 3" key="1">
    <citation type="submission" date="2022-10" db="EMBL/GenBank/DDBJ databases">
        <title>High-quality genome sequences of two octocoral-associated bacteria, Endozoicomonas euniceicola EF212 and Endozoicomonas gorgoniicola PS125.</title>
        <authorList>
            <person name="Chiou Y.-J."/>
            <person name="Chen Y.-H."/>
        </authorList>
    </citation>
    <scope>NUCLEOTIDE SEQUENCE [LARGE SCALE GENOMIC DNA]</scope>
    <source>
        <strain evidence="2 3">PS125</strain>
    </source>
</reference>
<sequence>MKRLYYLTDTLNSVSQISDDLHNNGVTDWHIHVLSKDEVGLYHRHVHSAHLFQQNDVIHSGELGAILGGTIGLLTVFVLHNILPFISEPVPPMVLLFIAGIFTLFGAWSGGLVGAMRENYKVAQFHDDIEQGKHLIMVDVHKPQEQKVRQQLRQYHPEALLTAIGSSWILPFKRRFWFSPKRL</sequence>
<keyword evidence="3" id="KW-1185">Reference proteome</keyword>
<name>A0ABT3MQ89_9GAMM</name>
<feature type="transmembrane region" description="Helical" evidence="1">
    <location>
        <begin position="63"/>
        <end position="87"/>
    </location>
</feature>